<evidence type="ECO:0000313" key="1">
    <source>
        <dbReference type="EMBL" id="KKM02709.1"/>
    </source>
</evidence>
<gene>
    <name evidence="1" type="ORF">LCGC14_1781700</name>
</gene>
<dbReference type="AlphaFoldDB" id="A0A0F9GVA7"/>
<reference evidence="1" key="1">
    <citation type="journal article" date="2015" name="Nature">
        <title>Complex archaea that bridge the gap between prokaryotes and eukaryotes.</title>
        <authorList>
            <person name="Spang A."/>
            <person name="Saw J.H."/>
            <person name="Jorgensen S.L."/>
            <person name="Zaremba-Niedzwiedzka K."/>
            <person name="Martijn J."/>
            <person name="Lind A.E."/>
            <person name="van Eijk R."/>
            <person name="Schleper C."/>
            <person name="Guy L."/>
            <person name="Ettema T.J."/>
        </authorList>
    </citation>
    <scope>NUCLEOTIDE SEQUENCE</scope>
</reference>
<organism evidence="1">
    <name type="scientific">marine sediment metagenome</name>
    <dbReference type="NCBI Taxonomy" id="412755"/>
    <lineage>
        <taxon>unclassified sequences</taxon>
        <taxon>metagenomes</taxon>
        <taxon>ecological metagenomes</taxon>
    </lineage>
</organism>
<comment type="caution">
    <text evidence="1">The sequence shown here is derived from an EMBL/GenBank/DDBJ whole genome shotgun (WGS) entry which is preliminary data.</text>
</comment>
<sequence length="212" mass="22159">MREAAKSRWFLPALVLVLFVSLGVRLNGAWPEDTTRTVYLRYLMDDSTVTAGFCIGVEHSSQTGVSRVCTAGETFMHPPAGHDVHVTGFSVVAGEALAVNVEECEVILLRETGTVEEAQITVGAETVTNTAGSGGCTNGDITIDDVGEGCILDGLDITFVEGEAYQFLIDNPSGACTGAGVPHTCCTGAGAGCLCTGLERIEIGLLFDLIPN</sequence>
<protein>
    <submittedName>
        <fullName evidence="1">Uncharacterized protein</fullName>
    </submittedName>
</protein>
<proteinExistence type="predicted"/>
<accession>A0A0F9GVA7</accession>
<name>A0A0F9GVA7_9ZZZZ</name>
<dbReference type="EMBL" id="LAZR01016859">
    <property type="protein sequence ID" value="KKM02709.1"/>
    <property type="molecule type" value="Genomic_DNA"/>
</dbReference>